<dbReference type="GO" id="GO:0009231">
    <property type="term" value="P:riboflavin biosynthetic process"/>
    <property type="evidence" value="ECO:0007669"/>
    <property type="project" value="InterPro"/>
</dbReference>
<dbReference type="Pfam" id="PF01872">
    <property type="entry name" value="RibD_C"/>
    <property type="match status" value="1"/>
</dbReference>
<keyword evidence="3" id="KW-1185">Reference proteome</keyword>
<dbReference type="InterPro" id="IPR002734">
    <property type="entry name" value="RibDG_C"/>
</dbReference>
<gene>
    <name evidence="2" type="ORF">ET475_06305</name>
</gene>
<name>A0A4P6EBQ8_9MICO</name>
<reference evidence="2 3" key="1">
    <citation type="submission" date="2019-01" db="EMBL/GenBank/DDBJ databases">
        <title>Genome sequencing of strain DFW100M-13.</title>
        <authorList>
            <person name="Heo J."/>
            <person name="Kim S.-J."/>
            <person name="Kim J.-S."/>
            <person name="Hong S.-B."/>
            <person name="Kwon S.-W."/>
        </authorList>
    </citation>
    <scope>NUCLEOTIDE SEQUENCE [LARGE SCALE GENOMIC DNA]</scope>
    <source>
        <strain evidence="2 3">DFW100M-13</strain>
    </source>
</reference>
<accession>A0A4P6EBQ8</accession>
<evidence type="ECO:0000313" key="2">
    <source>
        <dbReference type="EMBL" id="QAY59640.1"/>
    </source>
</evidence>
<dbReference type="Gene3D" id="3.40.430.10">
    <property type="entry name" value="Dihydrofolate Reductase, subunit A"/>
    <property type="match status" value="1"/>
</dbReference>
<dbReference type="Proteomes" id="UP000293995">
    <property type="component" value="Chromosome"/>
</dbReference>
<protein>
    <recommendedName>
        <fullName evidence="1">Bacterial bifunctional deaminase-reductase C-terminal domain-containing protein</fullName>
    </recommendedName>
</protein>
<evidence type="ECO:0000313" key="3">
    <source>
        <dbReference type="Proteomes" id="UP000293995"/>
    </source>
</evidence>
<feature type="domain" description="Bacterial bifunctional deaminase-reductase C-terminal" evidence="1">
    <location>
        <begin position="4"/>
        <end position="77"/>
    </location>
</feature>
<dbReference type="AlphaFoldDB" id="A0A4P6EBQ8"/>
<dbReference type="EMBL" id="CP035494">
    <property type="protein sequence ID" value="QAY59640.1"/>
    <property type="molecule type" value="Genomic_DNA"/>
</dbReference>
<organism evidence="2 3">
    <name type="scientific">Microbacterium protaetiae</name>
    <dbReference type="NCBI Taxonomy" id="2509458"/>
    <lineage>
        <taxon>Bacteria</taxon>
        <taxon>Bacillati</taxon>
        <taxon>Actinomycetota</taxon>
        <taxon>Actinomycetes</taxon>
        <taxon>Micrococcales</taxon>
        <taxon>Microbacteriaceae</taxon>
        <taxon>Microbacterium</taxon>
    </lineage>
</organism>
<dbReference type="OrthoDB" id="7949219at2"/>
<sequence length="91" mass="9959">MSVADEIERLRTEPGDGEIAIGGATLAAQAVEADLIDEYRMTFHPVAVGGGIPYFAQGRDRLDLVHLATRTFASGIVSVRNGVEQERRYQR</sequence>
<dbReference type="InterPro" id="IPR024072">
    <property type="entry name" value="DHFR-like_dom_sf"/>
</dbReference>
<evidence type="ECO:0000259" key="1">
    <source>
        <dbReference type="Pfam" id="PF01872"/>
    </source>
</evidence>
<dbReference type="SUPFAM" id="SSF53597">
    <property type="entry name" value="Dihydrofolate reductase-like"/>
    <property type="match status" value="1"/>
</dbReference>
<dbReference type="GO" id="GO:0008703">
    <property type="term" value="F:5-amino-6-(5-phosphoribosylamino)uracil reductase activity"/>
    <property type="evidence" value="ECO:0007669"/>
    <property type="project" value="InterPro"/>
</dbReference>
<proteinExistence type="predicted"/>
<dbReference type="RefSeq" id="WP_129387381.1">
    <property type="nucleotide sequence ID" value="NZ_CP035494.1"/>
</dbReference>
<dbReference type="KEGG" id="mprt:ET475_06305"/>